<dbReference type="RefSeq" id="WP_358351712.1">
    <property type="nucleotide sequence ID" value="NZ_JBEZFP010000017.1"/>
</dbReference>
<feature type="transmembrane region" description="Helical" evidence="1">
    <location>
        <begin position="166"/>
        <end position="188"/>
    </location>
</feature>
<protein>
    <submittedName>
        <fullName evidence="2">ABC transporter permease subunit</fullName>
    </submittedName>
</protein>
<dbReference type="Proteomes" id="UP001551482">
    <property type="component" value="Unassembled WGS sequence"/>
</dbReference>
<feature type="transmembrane region" description="Helical" evidence="1">
    <location>
        <begin position="119"/>
        <end position="146"/>
    </location>
</feature>
<feature type="transmembrane region" description="Helical" evidence="1">
    <location>
        <begin position="33"/>
        <end position="53"/>
    </location>
</feature>
<keyword evidence="1" id="KW-1133">Transmembrane helix</keyword>
<feature type="transmembrane region" description="Helical" evidence="1">
    <location>
        <begin position="246"/>
        <end position="265"/>
    </location>
</feature>
<evidence type="ECO:0000313" key="3">
    <source>
        <dbReference type="Proteomes" id="UP001551482"/>
    </source>
</evidence>
<keyword evidence="3" id="KW-1185">Reference proteome</keyword>
<keyword evidence="1" id="KW-0812">Transmembrane</keyword>
<sequence>MTTLESEWVKSRWIKSRWVKSEWIKLVSVRSTWWCLGTAAVLVPVFAVLTALATDAVEAAAQPKAGLAADDAFDPLRPLSGVLLAQFAFGVLGVLTITSEHSTGQIRTSLLAVPYRRRLLVAKLAVLLAVVAAVASLLTFGTFFLSQAVYPDGLGIALGDGGAWKALLGMIAYTVFIAAFGFAVGAALRGTGAAITVFMAVTFVVMSAVPAVLPNSAGDTASHYTFLGLADSLTTLQPDPQPGMPVAALLLAAYAVVALAPALLLTERRDA</sequence>
<accession>A0ABV3DDB8</accession>
<dbReference type="EMBL" id="JBEZFP010000017">
    <property type="protein sequence ID" value="MEU8133730.1"/>
    <property type="molecule type" value="Genomic_DNA"/>
</dbReference>
<name>A0ABV3DDB8_9ACTN</name>
<dbReference type="PANTHER" id="PTHR37305">
    <property type="entry name" value="INTEGRAL MEMBRANE PROTEIN-RELATED"/>
    <property type="match status" value="1"/>
</dbReference>
<proteinExistence type="predicted"/>
<dbReference type="Pfam" id="PF12730">
    <property type="entry name" value="ABC2_membrane_4"/>
    <property type="match status" value="1"/>
</dbReference>
<evidence type="ECO:0000256" key="1">
    <source>
        <dbReference type="SAM" id="Phobius"/>
    </source>
</evidence>
<dbReference type="PANTHER" id="PTHR37305:SF1">
    <property type="entry name" value="MEMBRANE PROTEIN"/>
    <property type="match status" value="1"/>
</dbReference>
<reference evidence="2 3" key="1">
    <citation type="submission" date="2024-06" db="EMBL/GenBank/DDBJ databases">
        <title>The Natural Products Discovery Center: Release of the First 8490 Sequenced Strains for Exploring Actinobacteria Biosynthetic Diversity.</title>
        <authorList>
            <person name="Kalkreuter E."/>
            <person name="Kautsar S.A."/>
            <person name="Yang D."/>
            <person name="Bader C.D."/>
            <person name="Teijaro C.N."/>
            <person name="Fluegel L."/>
            <person name="Davis C.M."/>
            <person name="Simpson J.R."/>
            <person name="Lauterbach L."/>
            <person name="Steele A.D."/>
            <person name="Gui C."/>
            <person name="Meng S."/>
            <person name="Li G."/>
            <person name="Viehrig K."/>
            <person name="Ye F."/>
            <person name="Su P."/>
            <person name="Kiefer A.F."/>
            <person name="Nichols A."/>
            <person name="Cepeda A.J."/>
            <person name="Yan W."/>
            <person name="Fan B."/>
            <person name="Jiang Y."/>
            <person name="Adhikari A."/>
            <person name="Zheng C.-J."/>
            <person name="Schuster L."/>
            <person name="Cowan T.M."/>
            <person name="Smanski M.J."/>
            <person name="Chevrette M.G."/>
            <person name="De Carvalho L.P.S."/>
            <person name="Shen B."/>
        </authorList>
    </citation>
    <scope>NUCLEOTIDE SEQUENCE [LARGE SCALE GENOMIC DNA]</scope>
    <source>
        <strain evidence="2 3">NPDC048946</strain>
    </source>
</reference>
<organism evidence="2 3">
    <name type="scientific">Streptodolium elevatio</name>
    <dbReference type="NCBI Taxonomy" id="3157996"/>
    <lineage>
        <taxon>Bacteria</taxon>
        <taxon>Bacillati</taxon>
        <taxon>Actinomycetota</taxon>
        <taxon>Actinomycetes</taxon>
        <taxon>Kitasatosporales</taxon>
        <taxon>Streptomycetaceae</taxon>
        <taxon>Streptodolium</taxon>
    </lineage>
</organism>
<feature type="transmembrane region" description="Helical" evidence="1">
    <location>
        <begin position="195"/>
        <end position="213"/>
    </location>
</feature>
<feature type="transmembrane region" description="Helical" evidence="1">
    <location>
        <begin position="79"/>
        <end position="98"/>
    </location>
</feature>
<keyword evidence="1" id="KW-0472">Membrane</keyword>
<evidence type="ECO:0000313" key="2">
    <source>
        <dbReference type="EMBL" id="MEU8133730.1"/>
    </source>
</evidence>
<gene>
    <name evidence="2" type="ORF">AB0C36_09500</name>
</gene>
<comment type="caution">
    <text evidence="2">The sequence shown here is derived from an EMBL/GenBank/DDBJ whole genome shotgun (WGS) entry which is preliminary data.</text>
</comment>